<comment type="caution">
    <text evidence="1">The sequence shown here is derived from an EMBL/GenBank/DDBJ whole genome shotgun (WGS) entry which is preliminary data.</text>
</comment>
<organism evidence="1 2">
    <name type="scientific">Paenibacillus cookii</name>
    <dbReference type="NCBI Taxonomy" id="157839"/>
    <lineage>
        <taxon>Bacteria</taxon>
        <taxon>Bacillati</taxon>
        <taxon>Bacillota</taxon>
        <taxon>Bacilli</taxon>
        <taxon>Bacillales</taxon>
        <taxon>Paenibacillaceae</taxon>
        <taxon>Paenibacillus</taxon>
    </lineage>
</organism>
<keyword evidence="2" id="KW-1185">Reference proteome</keyword>
<accession>A0ABQ4LZ40</accession>
<sequence length="68" mass="7630">MPQKYVGQCLEIVYIDRAGNITQRKIEVKGIRGPLVRATCLQTGEPRTFRVENILAWKPAGGDRRSAC</sequence>
<reference evidence="1 2" key="1">
    <citation type="submission" date="2021-03" db="EMBL/GenBank/DDBJ databases">
        <title>Antimicrobial resistance genes in bacteria isolated from Japanese honey, and their potential for conferring macrolide and lincosamide resistance in the American foulbrood pathogen Paenibacillus larvae.</title>
        <authorList>
            <person name="Okamoto M."/>
            <person name="Kumagai M."/>
            <person name="Kanamori H."/>
            <person name="Takamatsu D."/>
        </authorList>
    </citation>
    <scope>NUCLEOTIDE SEQUENCE [LARGE SCALE GENOMIC DNA]</scope>
    <source>
        <strain evidence="1 2">J21TS3</strain>
    </source>
</reference>
<name>A0ABQ4LZ40_9BACL</name>
<protein>
    <recommendedName>
        <fullName evidence="3">WYL domain-containing protein</fullName>
    </recommendedName>
</protein>
<evidence type="ECO:0000313" key="2">
    <source>
        <dbReference type="Proteomes" id="UP000680638"/>
    </source>
</evidence>
<gene>
    <name evidence="1" type="ORF">J21TS3_33670</name>
</gene>
<dbReference type="EMBL" id="BORW01000019">
    <property type="protein sequence ID" value="GIO68546.1"/>
    <property type="molecule type" value="Genomic_DNA"/>
</dbReference>
<dbReference type="Proteomes" id="UP000680638">
    <property type="component" value="Unassembled WGS sequence"/>
</dbReference>
<evidence type="ECO:0008006" key="3">
    <source>
        <dbReference type="Google" id="ProtNLM"/>
    </source>
</evidence>
<evidence type="ECO:0000313" key="1">
    <source>
        <dbReference type="EMBL" id="GIO68546.1"/>
    </source>
</evidence>
<proteinExistence type="predicted"/>
<dbReference type="RefSeq" id="WP_036712033.1">
    <property type="nucleotide sequence ID" value="NZ_BORW01000019.1"/>
</dbReference>